<dbReference type="InParanoid" id="A0A0L0HEJ1"/>
<dbReference type="RefSeq" id="XP_016607203.1">
    <property type="nucleotide sequence ID" value="XM_016753634.1"/>
</dbReference>
<evidence type="ECO:0000256" key="6">
    <source>
        <dbReference type="ARBA" id="ARBA00022475"/>
    </source>
</evidence>
<feature type="disulfide bond" evidence="16">
    <location>
        <begin position="265"/>
        <end position="279"/>
    </location>
</feature>
<evidence type="ECO:0000313" key="18">
    <source>
        <dbReference type="EMBL" id="KNC99163.1"/>
    </source>
</evidence>
<feature type="chain" id="PRO_5005539761" description="Multiple inositol polyphosphate phosphatase 1" evidence="17">
    <location>
        <begin position="22"/>
        <end position="489"/>
    </location>
</feature>
<gene>
    <name evidence="18" type="ORF">SPPG_05419</name>
</gene>
<evidence type="ECO:0000256" key="15">
    <source>
        <dbReference type="ARBA" id="ARBA00043832"/>
    </source>
</evidence>
<evidence type="ECO:0000256" key="4">
    <source>
        <dbReference type="ARBA" id="ARBA00013040"/>
    </source>
</evidence>
<dbReference type="EC" id="3.1.3.62" evidence="4"/>
<comment type="similarity">
    <text evidence="2">Belongs to the histidine acid phosphatase family. MINPP1 subfamily.</text>
</comment>
<dbReference type="PIRSF" id="PIRSF000894">
    <property type="entry name" value="Acid_phosphatase"/>
    <property type="match status" value="1"/>
</dbReference>
<feature type="disulfide bond" evidence="16">
    <location>
        <begin position="429"/>
        <end position="434"/>
    </location>
</feature>
<dbReference type="FunCoup" id="A0A0L0HEJ1">
    <property type="interactions" value="199"/>
</dbReference>
<dbReference type="SUPFAM" id="SSF53254">
    <property type="entry name" value="Phosphoglycerate mutase-like"/>
    <property type="match status" value="1"/>
</dbReference>
<evidence type="ECO:0000256" key="11">
    <source>
        <dbReference type="ARBA" id="ARBA00031642"/>
    </source>
</evidence>
<keyword evidence="6" id="KW-1003">Cell membrane</keyword>
<organism evidence="18 19">
    <name type="scientific">Spizellomyces punctatus (strain DAOM BR117)</name>
    <dbReference type="NCBI Taxonomy" id="645134"/>
    <lineage>
        <taxon>Eukaryota</taxon>
        <taxon>Fungi</taxon>
        <taxon>Fungi incertae sedis</taxon>
        <taxon>Chytridiomycota</taxon>
        <taxon>Chytridiomycota incertae sedis</taxon>
        <taxon>Chytridiomycetes</taxon>
        <taxon>Spizellomycetales</taxon>
        <taxon>Spizellomycetaceae</taxon>
        <taxon>Spizellomyces</taxon>
    </lineage>
</organism>
<feature type="disulfide bond" evidence="16">
    <location>
        <begin position="60"/>
        <end position="395"/>
    </location>
</feature>
<dbReference type="Gene3D" id="3.40.50.1240">
    <property type="entry name" value="Phosphoglycerate mutase-like"/>
    <property type="match status" value="1"/>
</dbReference>
<dbReference type="EMBL" id="KQ257458">
    <property type="protein sequence ID" value="KNC99163.1"/>
    <property type="molecule type" value="Genomic_DNA"/>
</dbReference>
<comment type="catalytic activity">
    <reaction evidence="12">
        <text>1D-myo-inositol 1,2,5,6-tetrakisphosphate + H2O = 1D-myo-inositol 1,2,6-trisphosphate + phosphate</text>
        <dbReference type="Rhea" id="RHEA:77119"/>
        <dbReference type="ChEBI" id="CHEBI:15377"/>
        <dbReference type="ChEBI" id="CHEBI:43474"/>
        <dbReference type="ChEBI" id="CHEBI:195535"/>
        <dbReference type="ChEBI" id="CHEBI:195537"/>
        <dbReference type="EC" id="3.1.3.62"/>
    </reaction>
    <physiologicalReaction direction="left-to-right" evidence="12">
        <dbReference type="Rhea" id="RHEA:77120"/>
    </physiologicalReaction>
</comment>
<evidence type="ECO:0000256" key="14">
    <source>
        <dbReference type="ARBA" id="ARBA00043691"/>
    </source>
</evidence>
<accession>A0A0L0HEJ1</accession>
<evidence type="ECO:0000256" key="9">
    <source>
        <dbReference type="ARBA" id="ARBA00023136"/>
    </source>
</evidence>
<comment type="subcellular location">
    <subcellularLocation>
        <location evidence="1">Cell membrane</location>
    </subcellularLocation>
</comment>
<comment type="catalytic activity">
    <reaction evidence="13">
        <text>1D-myo-inositol 1,2,4,5,6-pentakisphosphate + H2O = 1D-myo-inositol 1,2,5,6-tetrakisphosphate + phosphate</text>
        <dbReference type="Rhea" id="RHEA:77115"/>
        <dbReference type="ChEBI" id="CHEBI:15377"/>
        <dbReference type="ChEBI" id="CHEBI:43474"/>
        <dbReference type="ChEBI" id="CHEBI:57798"/>
        <dbReference type="ChEBI" id="CHEBI:195535"/>
        <dbReference type="EC" id="3.1.3.62"/>
    </reaction>
    <physiologicalReaction direction="left-to-right" evidence="13">
        <dbReference type="Rhea" id="RHEA:77116"/>
    </physiologicalReaction>
</comment>
<dbReference type="Proteomes" id="UP000053201">
    <property type="component" value="Unassembled WGS sequence"/>
</dbReference>
<keyword evidence="16" id="KW-1015">Disulfide bond</keyword>
<keyword evidence="19" id="KW-1185">Reference proteome</keyword>
<dbReference type="AlphaFoldDB" id="A0A0L0HEJ1"/>
<dbReference type="InterPro" id="IPR000560">
    <property type="entry name" value="His_Pase_clade-2"/>
</dbReference>
<feature type="signal peptide" evidence="17">
    <location>
        <begin position="1"/>
        <end position="21"/>
    </location>
</feature>
<keyword evidence="8" id="KW-0378">Hydrolase</keyword>
<evidence type="ECO:0000256" key="7">
    <source>
        <dbReference type="ARBA" id="ARBA00022729"/>
    </source>
</evidence>
<dbReference type="GO" id="GO:0003993">
    <property type="term" value="F:acid phosphatase activity"/>
    <property type="evidence" value="ECO:0007669"/>
    <property type="project" value="TreeGrafter"/>
</dbReference>
<evidence type="ECO:0000256" key="8">
    <source>
        <dbReference type="ARBA" id="ARBA00022801"/>
    </source>
</evidence>
<dbReference type="Pfam" id="PF00328">
    <property type="entry name" value="His_Phos_2"/>
    <property type="match status" value="1"/>
</dbReference>
<keyword evidence="9" id="KW-0472">Membrane</keyword>
<dbReference type="OrthoDB" id="6509975at2759"/>
<evidence type="ECO:0000256" key="3">
    <source>
        <dbReference type="ARBA" id="ARBA00012976"/>
    </source>
</evidence>
<protein>
    <recommendedName>
        <fullName evidence="5">Multiple inositol polyphosphate phosphatase 1</fullName>
        <ecNumber evidence="4">3.1.3.62</ecNumber>
        <ecNumber evidence="3">3.1.3.80</ecNumber>
    </recommendedName>
    <alternativeName>
        <fullName evidence="11">2,3-bisphosphoglycerate 3-phosphatase</fullName>
    </alternativeName>
</protein>
<reference evidence="18 19" key="1">
    <citation type="submission" date="2009-08" db="EMBL/GenBank/DDBJ databases">
        <title>The Genome Sequence of Spizellomyces punctatus strain DAOM BR117.</title>
        <authorList>
            <consortium name="The Broad Institute Genome Sequencing Platform"/>
            <person name="Russ C."/>
            <person name="Cuomo C."/>
            <person name="Shea T."/>
            <person name="Young S.K."/>
            <person name="Zeng Q."/>
            <person name="Koehrsen M."/>
            <person name="Haas B."/>
            <person name="Borodovsky M."/>
            <person name="Guigo R."/>
            <person name="Alvarado L."/>
            <person name="Berlin A."/>
            <person name="Bochicchio J."/>
            <person name="Borenstein D."/>
            <person name="Chapman S."/>
            <person name="Chen Z."/>
            <person name="Engels R."/>
            <person name="Freedman E."/>
            <person name="Gellesch M."/>
            <person name="Goldberg J."/>
            <person name="Griggs A."/>
            <person name="Gujja S."/>
            <person name="Heiman D."/>
            <person name="Hepburn T."/>
            <person name="Howarth C."/>
            <person name="Jen D."/>
            <person name="Larson L."/>
            <person name="Lewis B."/>
            <person name="Mehta T."/>
            <person name="Park D."/>
            <person name="Pearson M."/>
            <person name="Roberts A."/>
            <person name="Saif S."/>
            <person name="Shenoy N."/>
            <person name="Sisk P."/>
            <person name="Stolte C."/>
            <person name="Sykes S."/>
            <person name="Thomson T."/>
            <person name="Walk T."/>
            <person name="White J."/>
            <person name="Yandava C."/>
            <person name="Burger G."/>
            <person name="Gray M.W."/>
            <person name="Holland P.W.H."/>
            <person name="King N."/>
            <person name="Lang F.B.F."/>
            <person name="Roger A.J."/>
            <person name="Ruiz-Trillo I."/>
            <person name="Lander E."/>
            <person name="Nusbaum C."/>
        </authorList>
    </citation>
    <scope>NUCLEOTIDE SEQUENCE [LARGE SCALE GENOMIC DNA]</scope>
    <source>
        <strain evidence="18 19">DAOM BR117</strain>
    </source>
</reference>
<evidence type="ECO:0000256" key="2">
    <source>
        <dbReference type="ARBA" id="ARBA00008422"/>
    </source>
</evidence>
<dbReference type="InterPro" id="IPR016274">
    <property type="entry name" value="Histidine_acid_Pase_euk"/>
</dbReference>
<dbReference type="OMA" id="RGRSDWC"/>
<evidence type="ECO:0000313" key="19">
    <source>
        <dbReference type="Proteomes" id="UP000053201"/>
    </source>
</evidence>
<dbReference type="EC" id="3.1.3.80" evidence="3"/>
<dbReference type="VEuPathDB" id="FungiDB:SPPG_05419"/>
<dbReference type="PANTHER" id="PTHR20963:SF8">
    <property type="entry name" value="MULTIPLE INOSITOL POLYPHOSPHATE PHOSPHATASE 1"/>
    <property type="match status" value="1"/>
</dbReference>
<dbReference type="InterPro" id="IPR029033">
    <property type="entry name" value="His_PPase_superfam"/>
</dbReference>
<keyword evidence="7 17" id="KW-0732">Signal</keyword>
<dbReference type="GO" id="GO:0034417">
    <property type="term" value="F:bisphosphoglycerate 3-phosphatase activity"/>
    <property type="evidence" value="ECO:0007669"/>
    <property type="project" value="UniProtKB-EC"/>
</dbReference>
<name>A0A0L0HEJ1_SPIPD</name>
<comment type="catalytic activity">
    <reaction evidence="14">
        <text>1D-myo-inositol hexakisphosphate + H2O = 1D-myo-inositol 1,2,4,5,6-pentakisphosphate + phosphate</text>
        <dbReference type="Rhea" id="RHEA:16989"/>
        <dbReference type="ChEBI" id="CHEBI:15377"/>
        <dbReference type="ChEBI" id="CHEBI:43474"/>
        <dbReference type="ChEBI" id="CHEBI:57798"/>
        <dbReference type="ChEBI" id="CHEBI:58130"/>
        <dbReference type="EC" id="3.1.3.62"/>
    </reaction>
    <physiologicalReaction direction="left-to-right" evidence="14">
        <dbReference type="Rhea" id="RHEA:16990"/>
    </physiologicalReaction>
</comment>
<keyword evidence="10" id="KW-0325">Glycoprotein</keyword>
<evidence type="ECO:0000256" key="12">
    <source>
        <dbReference type="ARBA" id="ARBA00043668"/>
    </source>
</evidence>
<dbReference type="STRING" id="645134.A0A0L0HEJ1"/>
<comment type="catalytic activity">
    <reaction evidence="15">
        <text>(2R)-2,3-bisphosphoglycerate + H2O = (2R)-2-phosphoglycerate + phosphate</text>
        <dbReference type="Rhea" id="RHEA:27381"/>
        <dbReference type="ChEBI" id="CHEBI:15377"/>
        <dbReference type="ChEBI" id="CHEBI:43474"/>
        <dbReference type="ChEBI" id="CHEBI:58248"/>
        <dbReference type="ChEBI" id="CHEBI:58289"/>
        <dbReference type="EC" id="3.1.3.80"/>
    </reaction>
    <physiologicalReaction direction="left-to-right" evidence="15">
        <dbReference type="Rhea" id="RHEA:27382"/>
    </physiologicalReaction>
</comment>
<evidence type="ECO:0000256" key="1">
    <source>
        <dbReference type="ARBA" id="ARBA00004236"/>
    </source>
</evidence>
<dbReference type="GeneID" id="27688793"/>
<sequence>MGPMVVLFKLALLWLLGGSSAEQGHKDPAFDVSRHLGSKGPYPYRTTMKTPPLSDPPKGCRFQQVQLIARHGTRYPSVKEILSFDKLVQIFHQHRDDVRAPSWLNDWVNPFIPEDNNILALIGEDEMYWLGKRAAKRYKELFGSKPYSPHLYKFRSSTTSRTGQSGSAFAAGFFDGKGPSGTCKYQSVYQYTIPQVMDYELMPKWSCPLWSEVVEDHPFLSSQLDEWTAEHLPKMVSRLRKAMTKPGHEEIPLTSSHVKAIYRACAFEVSVFSRNDTWCTLLEPGEIMLLEYLDDLKHYWDLGYGFDLNAKVGCALATDVAKELTDAIEGRGRTQGIFRFGHAETNVFFMAAMGLYRDKVPLYANSTERLLYDREFRLSDLSPFAANYFIELYTCDDGTSDSQSKSGGPTTKHLVRFLMNEKEELLPGCPSVFCPIDLFQRALGENVGCDFADMCGIKGCPREATRKKGLVEEFGKKPELRDSVLVMQP</sequence>
<dbReference type="CDD" id="cd07061">
    <property type="entry name" value="HP_HAP_like"/>
    <property type="match status" value="1"/>
</dbReference>
<evidence type="ECO:0000256" key="5">
    <source>
        <dbReference type="ARBA" id="ARBA00018097"/>
    </source>
</evidence>
<evidence type="ECO:0000256" key="13">
    <source>
        <dbReference type="ARBA" id="ARBA00043671"/>
    </source>
</evidence>
<evidence type="ECO:0000256" key="10">
    <source>
        <dbReference type="ARBA" id="ARBA00023180"/>
    </source>
</evidence>
<proteinExistence type="inferred from homology"/>
<dbReference type="eggNOG" id="KOG1382">
    <property type="taxonomic scope" value="Eukaryota"/>
</dbReference>
<evidence type="ECO:0000256" key="17">
    <source>
        <dbReference type="SAM" id="SignalP"/>
    </source>
</evidence>
<evidence type="ECO:0000256" key="16">
    <source>
        <dbReference type="PIRSR" id="PIRSR000894-2"/>
    </source>
</evidence>
<dbReference type="GO" id="GO:0052745">
    <property type="term" value="F:inositol phosphate phosphatase activity"/>
    <property type="evidence" value="ECO:0007669"/>
    <property type="project" value="TreeGrafter"/>
</dbReference>
<dbReference type="PANTHER" id="PTHR20963">
    <property type="entry name" value="MULTIPLE INOSITOL POLYPHOSPHATE PHOSPHATASE-RELATED"/>
    <property type="match status" value="1"/>
</dbReference>
<dbReference type="GO" id="GO:0005886">
    <property type="term" value="C:plasma membrane"/>
    <property type="evidence" value="ECO:0007669"/>
    <property type="project" value="UniProtKB-SubCell"/>
</dbReference>